<dbReference type="PRINTS" id="PR01703">
    <property type="entry name" value="MNSODISMTASE"/>
</dbReference>
<evidence type="ECO:0000313" key="11">
    <source>
        <dbReference type="Proteomes" id="UP000000267"/>
    </source>
</evidence>
<dbReference type="InParanoid" id="A7TJB7"/>
<dbReference type="InterPro" id="IPR019833">
    <property type="entry name" value="Mn/Fe_SOD_BS"/>
</dbReference>
<dbReference type="FunFam" id="1.10.287.990:FF:000001">
    <property type="entry name" value="Superoxide dismutase"/>
    <property type="match status" value="1"/>
</dbReference>
<dbReference type="SUPFAM" id="SSF54719">
    <property type="entry name" value="Fe,Mn superoxide dismutase (SOD), C-terminal domain"/>
    <property type="match status" value="1"/>
</dbReference>
<name>A7TJB7_VANPO</name>
<dbReference type="GO" id="GO:0030145">
    <property type="term" value="F:manganese ion binding"/>
    <property type="evidence" value="ECO:0007669"/>
    <property type="project" value="EnsemblFungi"/>
</dbReference>
<dbReference type="Pfam" id="PF02777">
    <property type="entry name" value="Sod_Fe_C"/>
    <property type="match status" value="1"/>
</dbReference>
<dbReference type="PROSITE" id="PS00088">
    <property type="entry name" value="SOD_MN"/>
    <property type="match status" value="1"/>
</dbReference>
<evidence type="ECO:0000259" key="9">
    <source>
        <dbReference type="Pfam" id="PF02777"/>
    </source>
</evidence>
<dbReference type="GO" id="GO:0005759">
    <property type="term" value="C:mitochondrial matrix"/>
    <property type="evidence" value="ECO:0007669"/>
    <property type="project" value="EnsemblFungi"/>
</dbReference>
<dbReference type="Pfam" id="PF00081">
    <property type="entry name" value="Sod_Fe_N"/>
    <property type="match status" value="1"/>
</dbReference>
<dbReference type="PANTHER" id="PTHR11404">
    <property type="entry name" value="SUPEROXIDE DISMUTASE 2"/>
    <property type="match status" value="1"/>
</dbReference>
<dbReference type="SUPFAM" id="SSF46609">
    <property type="entry name" value="Fe,Mn superoxide dismutase (SOD), N-terminal domain"/>
    <property type="match status" value="1"/>
</dbReference>
<evidence type="ECO:0000256" key="5">
    <source>
        <dbReference type="ARBA" id="ARBA00049204"/>
    </source>
</evidence>
<dbReference type="InterPro" id="IPR036324">
    <property type="entry name" value="Mn/Fe_SOD_N_sf"/>
</dbReference>
<dbReference type="Gene3D" id="1.10.287.990">
    <property type="entry name" value="Fe,Mn superoxide dismutase (SOD) domain"/>
    <property type="match status" value="1"/>
</dbReference>
<dbReference type="FunCoup" id="A7TJB7">
    <property type="interactions" value="677"/>
</dbReference>
<evidence type="ECO:0000256" key="1">
    <source>
        <dbReference type="ARBA" id="ARBA00008714"/>
    </source>
</evidence>
<dbReference type="GO" id="GO:0004784">
    <property type="term" value="F:superoxide dismutase activity"/>
    <property type="evidence" value="ECO:0007669"/>
    <property type="project" value="UniProtKB-EC"/>
</dbReference>
<feature type="binding site" evidence="6">
    <location>
        <position position="46"/>
    </location>
    <ligand>
        <name>Mn(2+)</name>
        <dbReference type="ChEBI" id="CHEBI:29035"/>
    </ligand>
</feature>
<dbReference type="InterPro" id="IPR019832">
    <property type="entry name" value="Mn/Fe_SOD_C"/>
</dbReference>
<feature type="domain" description="Manganese/iron superoxide dismutase C-terminal" evidence="9">
    <location>
        <begin position="120"/>
        <end position="222"/>
    </location>
</feature>
<dbReference type="EMBL" id="DS480400">
    <property type="protein sequence ID" value="EDO17686.1"/>
    <property type="molecule type" value="Genomic_DNA"/>
</dbReference>
<dbReference type="PhylomeDB" id="A7TJB7"/>
<dbReference type="InterPro" id="IPR001189">
    <property type="entry name" value="Mn/Fe_SOD"/>
</dbReference>
<proteinExistence type="inferred from homology"/>
<dbReference type="InterPro" id="IPR019831">
    <property type="entry name" value="Mn/Fe_SOD_N"/>
</dbReference>
<dbReference type="RefSeq" id="XP_001645544.1">
    <property type="nucleotide sequence ID" value="XM_001645494.1"/>
</dbReference>
<gene>
    <name evidence="10" type="ORF">Kpol_1004p63</name>
</gene>
<dbReference type="PIRSF" id="PIRSF000349">
    <property type="entry name" value="SODismutase"/>
    <property type="match status" value="1"/>
</dbReference>
<evidence type="ECO:0000256" key="4">
    <source>
        <dbReference type="ARBA" id="ARBA00023002"/>
    </source>
</evidence>
<dbReference type="AlphaFoldDB" id="A7TJB7"/>
<dbReference type="GeneID" id="5545927"/>
<dbReference type="OrthoDB" id="239262at2759"/>
<evidence type="ECO:0000256" key="2">
    <source>
        <dbReference type="ARBA" id="ARBA00022723"/>
    </source>
</evidence>
<keyword evidence="2 6" id="KW-0479">Metal-binding</keyword>
<evidence type="ECO:0000256" key="6">
    <source>
        <dbReference type="PIRSR" id="PIRSR000349-1"/>
    </source>
</evidence>
<feature type="binding site" evidence="6">
    <location>
        <position position="194"/>
    </location>
    <ligand>
        <name>Mn(2+)</name>
        <dbReference type="ChEBI" id="CHEBI:29035"/>
    </ligand>
</feature>
<dbReference type="FunFam" id="3.55.40.20:FF:000004">
    <property type="entry name" value="Superoxide dismutase [Fe]"/>
    <property type="match status" value="1"/>
</dbReference>
<feature type="binding site" evidence="6">
    <location>
        <position position="190"/>
    </location>
    <ligand>
        <name>Mn(2+)</name>
        <dbReference type="ChEBI" id="CHEBI:29035"/>
    </ligand>
</feature>
<evidence type="ECO:0000256" key="7">
    <source>
        <dbReference type="RuleBase" id="RU000414"/>
    </source>
</evidence>
<accession>A7TJB7</accession>
<dbReference type="KEGG" id="vpo:Kpol_1004p63"/>
<dbReference type="OMA" id="DSLINWD"/>
<reference evidence="10 11" key="1">
    <citation type="journal article" date="2007" name="Proc. Natl. Acad. Sci. U.S.A.">
        <title>Independent sorting-out of thousands of duplicated gene pairs in two yeast species descended from a whole-genome duplication.</title>
        <authorList>
            <person name="Scannell D.R."/>
            <person name="Frank A.C."/>
            <person name="Conant G.C."/>
            <person name="Byrne K.P."/>
            <person name="Woolfit M."/>
            <person name="Wolfe K.H."/>
        </authorList>
    </citation>
    <scope>NUCLEOTIDE SEQUENCE [LARGE SCALE GENOMIC DNA]</scope>
    <source>
        <strain evidence="11">ATCC 22028 / DSM 70294 / BCRC 21397 / CBS 2163 / NBRC 10782 / NRRL Y-8283 / UCD 57-17</strain>
    </source>
</reference>
<evidence type="ECO:0000259" key="8">
    <source>
        <dbReference type="Pfam" id="PF00081"/>
    </source>
</evidence>
<sequence length="227" mass="25476">MFARSVGKNVLNRSSVFKRTKVTLPKLEWDFAALEPFISGKINELHYSKHHQTYVNGFNTATEQMQELQLQLSKQPENLSIASKIIGVQQNIKFHGGGFKNHCLFWANLSPQSAVGGQPPTGALAAQIEKQYGSLENLVKISNDKLLGIQGSGWIFIVKNVANGGTIDVVQTYNQDTITDGNIIPLVAVDAWEHAYYLQYENRKGEYFNAIWNVINWEEAGRRYDSA</sequence>
<dbReference type="InterPro" id="IPR050265">
    <property type="entry name" value="Fe/Mn_Superoxide_Dismutase"/>
</dbReference>
<comment type="catalytic activity">
    <reaction evidence="5 7">
        <text>2 superoxide + 2 H(+) = H2O2 + O2</text>
        <dbReference type="Rhea" id="RHEA:20696"/>
        <dbReference type="ChEBI" id="CHEBI:15378"/>
        <dbReference type="ChEBI" id="CHEBI:15379"/>
        <dbReference type="ChEBI" id="CHEBI:16240"/>
        <dbReference type="ChEBI" id="CHEBI:18421"/>
        <dbReference type="EC" id="1.15.1.1"/>
    </reaction>
</comment>
<keyword evidence="4 7" id="KW-0560">Oxidoreductase</keyword>
<dbReference type="eggNOG" id="KOG0876">
    <property type="taxonomic scope" value="Eukaryota"/>
</dbReference>
<evidence type="ECO:0000256" key="3">
    <source>
        <dbReference type="ARBA" id="ARBA00022862"/>
    </source>
</evidence>
<feature type="domain" description="Manganese/iron superoxide dismutase N-terminal" evidence="8">
    <location>
        <begin position="23"/>
        <end position="110"/>
    </location>
</feature>
<comment type="similarity">
    <text evidence="1 7">Belongs to the iron/manganese superoxide dismutase family.</text>
</comment>
<dbReference type="Proteomes" id="UP000000267">
    <property type="component" value="Unassembled WGS sequence"/>
</dbReference>
<dbReference type="Gene3D" id="3.55.40.20">
    <property type="entry name" value="Iron/manganese superoxide dismutase, C-terminal domain"/>
    <property type="match status" value="1"/>
</dbReference>
<dbReference type="STRING" id="436907.A7TJB7"/>
<dbReference type="PANTHER" id="PTHR11404:SF6">
    <property type="entry name" value="SUPEROXIDE DISMUTASE [MN], MITOCHONDRIAL"/>
    <property type="match status" value="1"/>
</dbReference>
<dbReference type="HOGENOM" id="CLU_031625_2_1_1"/>
<organism evidence="11">
    <name type="scientific">Vanderwaltozyma polyspora (strain ATCC 22028 / DSM 70294 / BCRC 21397 / CBS 2163 / NBRC 10782 / NRRL Y-8283 / UCD 57-17)</name>
    <name type="common">Kluyveromyces polysporus</name>
    <dbReference type="NCBI Taxonomy" id="436907"/>
    <lineage>
        <taxon>Eukaryota</taxon>
        <taxon>Fungi</taxon>
        <taxon>Dikarya</taxon>
        <taxon>Ascomycota</taxon>
        <taxon>Saccharomycotina</taxon>
        <taxon>Saccharomycetes</taxon>
        <taxon>Saccharomycetales</taxon>
        <taxon>Saccharomycetaceae</taxon>
        <taxon>Vanderwaltozyma</taxon>
    </lineage>
</organism>
<feature type="binding site" evidence="6">
    <location>
        <position position="102"/>
    </location>
    <ligand>
        <name>Mn(2+)</name>
        <dbReference type="ChEBI" id="CHEBI:29035"/>
    </ligand>
</feature>
<evidence type="ECO:0000313" key="10">
    <source>
        <dbReference type="EMBL" id="EDO17686.1"/>
    </source>
</evidence>
<protein>
    <recommendedName>
        <fullName evidence="7">Superoxide dismutase</fullName>
        <ecNumber evidence="7">1.15.1.1</ecNumber>
    </recommendedName>
</protein>
<comment type="function">
    <text evidence="7">Destroys radicals which are normally produced within the cells and which are toxic to biological systems.</text>
</comment>
<keyword evidence="3" id="KW-0049">Antioxidant</keyword>
<keyword evidence="11" id="KW-1185">Reference proteome</keyword>
<dbReference type="EC" id="1.15.1.1" evidence="7"/>
<dbReference type="InterPro" id="IPR036314">
    <property type="entry name" value="SOD_C_sf"/>
</dbReference>